<dbReference type="InterPro" id="IPR058532">
    <property type="entry name" value="YjbR/MT2646/Rv2570-like"/>
</dbReference>
<protein>
    <submittedName>
        <fullName evidence="1">Predicted DNA-binding protein, MmcQ/YjbR family</fullName>
    </submittedName>
</protein>
<dbReference type="Proteomes" id="UP000184386">
    <property type="component" value="Unassembled WGS sequence"/>
</dbReference>
<dbReference type="GO" id="GO:0003677">
    <property type="term" value="F:DNA binding"/>
    <property type="evidence" value="ECO:0007669"/>
    <property type="project" value="UniProtKB-KW"/>
</dbReference>
<reference evidence="1 2" key="1">
    <citation type="submission" date="2016-11" db="EMBL/GenBank/DDBJ databases">
        <authorList>
            <person name="Jaros S."/>
            <person name="Januszkiewicz K."/>
            <person name="Wedrychowicz H."/>
        </authorList>
    </citation>
    <scope>NUCLEOTIDE SEQUENCE [LARGE SCALE GENOMIC DNA]</scope>
    <source>
        <strain evidence="1 2">DSM 15929</strain>
    </source>
</reference>
<dbReference type="RefSeq" id="WP_073279378.1">
    <property type="nucleotide sequence ID" value="NZ_FRAC01000029.1"/>
</dbReference>
<dbReference type="Gene3D" id="3.90.1150.30">
    <property type="match status" value="1"/>
</dbReference>
<evidence type="ECO:0000313" key="2">
    <source>
        <dbReference type="Proteomes" id="UP000184386"/>
    </source>
</evidence>
<dbReference type="PANTHER" id="PTHR35145:SF1">
    <property type="entry name" value="CYTOPLASMIC PROTEIN"/>
    <property type="match status" value="1"/>
</dbReference>
<dbReference type="InterPro" id="IPR038056">
    <property type="entry name" value="YjbR-like_sf"/>
</dbReference>
<dbReference type="OrthoDB" id="9789813at2"/>
<dbReference type="SUPFAM" id="SSF142906">
    <property type="entry name" value="YjbR-like"/>
    <property type="match status" value="1"/>
</dbReference>
<dbReference type="PANTHER" id="PTHR35145">
    <property type="entry name" value="CYTOPLASMIC PROTEIN-RELATED"/>
    <property type="match status" value="1"/>
</dbReference>
<sequence>MRSREEVIHYCKTFENVYEDYPFHDDNWTIMRCKDNKKIFACIFQREEAIWVNVKASTEWIDFWRNAWPSVIPAYHMNKSHWNSLVLNGVIPEGDIKRMIAESYDLVKPKKKAKKNS</sequence>
<dbReference type="AlphaFoldDB" id="A0A1M6ZKL3"/>
<name>A0A1M6ZKL3_9FIRM</name>
<keyword evidence="1" id="KW-0238">DNA-binding</keyword>
<proteinExistence type="predicted"/>
<dbReference type="InterPro" id="IPR007351">
    <property type="entry name" value="YjbR"/>
</dbReference>
<keyword evidence="2" id="KW-1185">Reference proteome</keyword>
<accession>A0A1M6ZKL3</accession>
<organism evidence="1 2">
    <name type="scientific">Anaerocolumna jejuensis DSM 15929</name>
    <dbReference type="NCBI Taxonomy" id="1121322"/>
    <lineage>
        <taxon>Bacteria</taxon>
        <taxon>Bacillati</taxon>
        <taxon>Bacillota</taxon>
        <taxon>Clostridia</taxon>
        <taxon>Lachnospirales</taxon>
        <taxon>Lachnospiraceae</taxon>
        <taxon>Anaerocolumna</taxon>
    </lineage>
</organism>
<dbReference type="Pfam" id="PF04237">
    <property type="entry name" value="YjbR"/>
    <property type="match status" value="1"/>
</dbReference>
<gene>
    <name evidence="1" type="ORF">SAMN02745136_04606</name>
</gene>
<dbReference type="EMBL" id="FRAC01000029">
    <property type="protein sequence ID" value="SHL30934.1"/>
    <property type="molecule type" value="Genomic_DNA"/>
</dbReference>
<evidence type="ECO:0000313" key="1">
    <source>
        <dbReference type="EMBL" id="SHL30934.1"/>
    </source>
</evidence>
<dbReference type="STRING" id="1121322.SAMN02745136_04606"/>